<evidence type="ECO:0000313" key="2">
    <source>
        <dbReference type="EMBL" id="SEE31732.1"/>
    </source>
</evidence>
<name>A0A1H5HUS4_9MICC</name>
<reference evidence="2 3" key="1">
    <citation type="submission" date="2016-10" db="EMBL/GenBank/DDBJ databases">
        <authorList>
            <person name="de Groot N.N."/>
        </authorList>
    </citation>
    <scope>NUCLEOTIDE SEQUENCE [LARGE SCALE GENOMIC DNA]</scope>
    <source>
        <strain evidence="2 3">DSM 22274</strain>
    </source>
</reference>
<dbReference type="EMBL" id="FNTV01000001">
    <property type="protein sequence ID" value="SEE31732.1"/>
    <property type="molecule type" value="Genomic_DNA"/>
</dbReference>
<feature type="region of interest" description="Disordered" evidence="1">
    <location>
        <begin position="1"/>
        <end position="36"/>
    </location>
</feature>
<organism evidence="2 3">
    <name type="scientific">Arthrobacter alpinus</name>
    <dbReference type="NCBI Taxonomy" id="656366"/>
    <lineage>
        <taxon>Bacteria</taxon>
        <taxon>Bacillati</taxon>
        <taxon>Actinomycetota</taxon>
        <taxon>Actinomycetes</taxon>
        <taxon>Micrococcales</taxon>
        <taxon>Micrococcaceae</taxon>
        <taxon>Arthrobacter</taxon>
    </lineage>
</organism>
<protein>
    <submittedName>
        <fullName evidence="2">Uncharacterized protein</fullName>
    </submittedName>
</protein>
<feature type="compositionally biased region" description="Basic and acidic residues" evidence="1">
    <location>
        <begin position="1"/>
        <end position="10"/>
    </location>
</feature>
<proteinExistence type="predicted"/>
<dbReference type="Proteomes" id="UP000182725">
    <property type="component" value="Unassembled WGS sequence"/>
</dbReference>
<evidence type="ECO:0000313" key="3">
    <source>
        <dbReference type="Proteomes" id="UP000182725"/>
    </source>
</evidence>
<accession>A0A1H5HUS4</accession>
<dbReference type="AlphaFoldDB" id="A0A1H5HUS4"/>
<sequence>MRQDASHFHVGDASVPNEVGVSNPFRSATHVGGEAI</sequence>
<gene>
    <name evidence="2" type="ORF">SAMN04489740_1114</name>
</gene>
<evidence type="ECO:0000256" key="1">
    <source>
        <dbReference type="SAM" id="MobiDB-lite"/>
    </source>
</evidence>